<name>A0A843WMA6_COLES</name>
<dbReference type="AlphaFoldDB" id="A0A843WMA6"/>
<proteinExistence type="predicted"/>
<organism evidence="1 2">
    <name type="scientific">Colocasia esculenta</name>
    <name type="common">Wild taro</name>
    <name type="synonym">Arum esculentum</name>
    <dbReference type="NCBI Taxonomy" id="4460"/>
    <lineage>
        <taxon>Eukaryota</taxon>
        <taxon>Viridiplantae</taxon>
        <taxon>Streptophyta</taxon>
        <taxon>Embryophyta</taxon>
        <taxon>Tracheophyta</taxon>
        <taxon>Spermatophyta</taxon>
        <taxon>Magnoliopsida</taxon>
        <taxon>Liliopsida</taxon>
        <taxon>Araceae</taxon>
        <taxon>Aroideae</taxon>
        <taxon>Colocasieae</taxon>
        <taxon>Colocasia</taxon>
    </lineage>
</organism>
<evidence type="ECO:0000313" key="1">
    <source>
        <dbReference type="EMBL" id="MQM11009.1"/>
    </source>
</evidence>
<accession>A0A843WMA6</accession>
<evidence type="ECO:0000313" key="2">
    <source>
        <dbReference type="Proteomes" id="UP000652761"/>
    </source>
</evidence>
<sequence>MIRQDFRGLVLEIREGVEPQILGTTSFRPMKSDRAQPTAVRYFLFNAVRENDTAGLPGLGSRNP</sequence>
<dbReference type="Proteomes" id="UP000652761">
    <property type="component" value="Unassembled WGS sequence"/>
</dbReference>
<protein>
    <submittedName>
        <fullName evidence="1">Uncharacterized protein</fullName>
    </submittedName>
</protein>
<keyword evidence="2" id="KW-1185">Reference proteome</keyword>
<dbReference type="EMBL" id="NMUH01004841">
    <property type="protein sequence ID" value="MQM11009.1"/>
    <property type="molecule type" value="Genomic_DNA"/>
</dbReference>
<gene>
    <name evidence="1" type="ORF">Taro_043903</name>
</gene>
<reference evidence="1" key="1">
    <citation type="submission" date="2017-07" db="EMBL/GenBank/DDBJ databases">
        <title>Taro Niue Genome Assembly and Annotation.</title>
        <authorList>
            <person name="Atibalentja N."/>
            <person name="Keating K."/>
            <person name="Fields C.J."/>
        </authorList>
    </citation>
    <scope>NUCLEOTIDE SEQUENCE</scope>
    <source>
        <strain evidence="1">Niue_2</strain>
        <tissue evidence="1">Leaf</tissue>
    </source>
</reference>
<comment type="caution">
    <text evidence="1">The sequence shown here is derived from an EMBL/GenBank/DDBJ whole genome shotgun (WGS) entry which is preliminary data.</text>
</comment>